<sequence>MVSTMPCAFGILSFLLLGNFQWMSAYGEKSTAVSITHTSTESYHHATSTAMATASSPGILDSAITTRTNTTSSRTNNETIVDVTEPTNVYNLTIRISTNISTNKYVPHQSTPPPSSENTTGISNWTSSHFLTDVTSPGITNLSSTSNPAISNVTSYTSTDSPSNGTLSAVTSWPTNSTISISGNSSASTQNSTASSAVATTNSKNTTHISETTRTVSSHTLESSTTLISTPQATTQINNSSEDSQGKEKDSHSSTGVILGAIIGSILGVVLVSVVAYFLCVRKKPESFVHRRLYEDIRNEPVLRLDNTVDPYDLSYGHSAFHNPVADDESPHHHRRSRDFIPMGDMP</sequence>
<feature type="signal peptide" evidence="3">
    <location>
        <begin position="1"/>
        <end position="27"/>
    </location>
</feature>
<feature type="chain" id="PRO_5028328939" evidence="3">
    <location>
        <begin position="28"/>
        <end position="347"/>
    </location>
</feature>
<dbReference type="CTD" id="143662"/>
<dbReference type="AlphaFoldDB" id="A0A6P7XVM6"/>
<dbReference type="InterPro" id="IPR031371">
    <property type="entry name" value="Mucin-15"/>
</dbReference>
<keyword evidence="2" id="KW-0472">Membrane</keyword>
<keyword evidence="4" id="KW-1185">Reference proteome</keyword>
<feature type="region of interest" description="Disordered" evidence="1">
    <location>
        <begin position="323"/>
        <end position="347"/>
    </location>
</feature>
<proteinExistence type="predicted"/>
<evidence type="ECO:0000313" key="4">
    <source>
        <dbReference type="Proteomes" id="UP000515156"/>
    </source>
</evidence>
<dbReference type="KEGG" id="muo:115468748"/>
<dbReference type="OrthoDB" id="9950822at2759"/>
<dbReference type="Pfam" id="PF15672">
    <property type="entry name" value="Mucin15"/>
    <property type="match status" value="1"/>
</dbReference>
<name>A0A6P7XVM6_9AMPH</name>
<dbReference type="GeneID" id="115468748"/>
<dbReference type="PANTHER" id="PTHR45427">
    <property type="entry name" value="MUCIN-15"/>
    <property type="match status" value="1"/>
</dbReference>
<gene>
    <name evidence="5" type="primary">MUC15</name>
</gene>
<evidence type="ECO:0000256" key="1">
    <source>
        <dbReference type="SAM" id="MobiDB-lite"/>
    </source>
</evidence>
<accession>A0A6P7XVM6</accession>
<feature type="transmembrane region" description="Helical" evidence="2">
    <location>
        <begin position="257"/>
        <end position="281"/>
    </location>
</feature>
<keyword evidence="2" id="KW-1133">Transmembrane helix</keyword>
<dbReference type="Proteomes" id="UP000515156">
    <property type="component" value="Chromosome 4"/>
</dbReference>
<keyword evidence="3" id="KW-0732">Signal</keyword>
<dbReference type="InParanoid" id="A0A6P7XVM6"/>
<evidence type="ECO:0000313" key="5">
    <source>
        <dbReference type="RefSeq" id="XP_030056558.1"/>
    </source>
</evidence>
<dbReference type="RefSeq" id="XP_030056558.1">
    <property type="nucleotide sequence ID" value="XM_030200698.1"/>
</dbReference>
<dbReference type="PANTHER" id="PTHR45427:SF1">
    <property type="entry name" value="MUCIN-15"/>
    <property type="match status" value="1"/>
</dbReference>
<feature type="compositionally biased region" description="Low complexity" evidence="1">
    <location>
        <begin position="181"/>
        <end position="207"/>
    </location>
</feature>
<evidence type="ECO:0000256" key="2">
    <source>
        <dbReference type="SAM" id="Phobius"/>
    </source>
</evidence>
<keyword evidence="2" id="KW-0812">Transmembrane</keyword>
<reference evidence="5" key="1">
    <citation type="submission" date="2025-08" db="UniProtKB">
        <authorList>
            <consortium name="RefSeq"/>
        </authorList>
    </citation>
    <scope>IDENTIFICATION</scope>
</reference>
<organism evidence="4 5">
    <name type="scientific">Microcaecilia unicolor</name>
    <dbReference type="NCBI Taxonomy" id="1415580"/>
    <lineage>
        <taxon>Eukaryota</taxon>
        <taxon>Metazoa</taxon>
        <taxon>Chordata</taxon>
        <taxon>Craniata</taxon>
        <taxon>Vertebrata</taxon>
        <taxon>Euteleostomi</taxon>
        <taxon>Amphibia</taxon>
        <taxon>Gymnophiona</taxon>
        <taxon>Siphonopidae</taxon>
        <taxon>Microcaecilia</taxon>
    </lineage>
</organism>
<protein>
    <submittedName>
        <fullName evidence="5">Mucin-15</fullName>
    </submittedName>
</protein>
<feature type="region of interest" description="Disordered" evidence="1">
    <location>
        <begin position="104"/>
        <end position="124"/>
    </location>
</feature>
<feature type="compositionally biased region" description="Polar residues" evidence="1">
    <location>
        <begin position="208"/>
        <end position="243"/>
    </location>
</feature>
<feature type="region of interest" description="Disordered" evidence="1">
    <location>
        <begin position="181"/>
        <end position="252"/>
    </location>
</feature>
<evidence type="ECO:0000256" key="3">
    <source>
        <dbReference type="SAM" id="SignalP"/>
    </source>
</evidence>